<feature type="transmembrane region" description="Helical" evidence="6">
    <location>
        <begin position="89"/>
        <end position="110"/>
    </location>
</feature>
<feature type="transmembrane region" description="Helical" evidence="6">
    <location>
        <begin position="37"/>
        <end position="55"/>
    </location>
</feature>
<dbReference type="Gene3D" id="1.10.3730.20">
    <property type="match status" value="1"/>
</dbReference>
<dbReference type="AlphaFoldDB" id="A0A059FVQ6"/>
<keyword evidence="5 6" id="KW-0472">Membrane</keyword>
<feature type="transmembrane region" description="Helical" evidence="6">
    <location>
        <begin position="116"/>
        <end position="136"/>
    </location>
</feature>
<evidence type="ECO:0000313" key="8">
    <source>
        <dbReference type="EMBL" id="KCZ94769.1"/>
    </source>
</evidence>
<comment type="caution">
    <text evidence="8">The sequence shown here is derived from an EMBL/GenBank/DDBJ whole genome shotgun (WGS) entry which is preliminary data.</text>
</comment>
<dbReference type="PANTHER" id="PTHR32322">
    <property type="entry name" value="INNER MEMBRANE TRANSPORTER"/>
    <property type="match status" value="1"/>
</dbReference>
<evidence type="ECO:0000313" key="9">
    <source>
        <dbReference type="Proteomes" id="UP000025061"/>
    </source>
</evidence>
<dbReference type="GO" id="GO:0016020">
    <property type="term" value="C:membrane"/>
    <property type="evidence" value="ECO:0007669"/>
    <property type="project" value="UniProtKB-SubCell"/>
</dbReference>
<comment type="subcellular location">
    <subcellularLocation>
        <location evidence="1">Membrane</location>
        <topology evidence="1">Multi-pass membrane protein</topology>
    </subcellularLocation>
</comment>
<feature type="transmembrane region" description="Helical" evidence="6">
    <location>
        <begin position="148"/>
        <end position="166"/>
    </location>
</feature>
<dbReference type="EMBL" id="ARYI01000006">
    <property type="protein sequence ID" value="KCZ94769.1"/>
    <property type="molecule type" value="Genomic_DNA"/>
</dbReference>
<dbReference type="Pfam" id="PF00892">
    <property type="entry name" value="EamA"/>
    <property type="match status" value="2"/>
</dbReference>
<gene>
    <name evidence="8" type="ORF">HHI_08243</name>
</gene>
<dbReference type="Proteomes" id="UP000025061">
    <property type="component" value="Unassembled WGS sequence"/>
</dbReference>
<organism evidence="8 9">
    <name type="scientific">Hyphomonas hirschiana VP5</name>
    <dbReference type="NCBI Taxonomy" id="1280951"/>
    <lineage>
        <taxon>Bacteria</taxon>
        <taxon>Pseudomonadati</taxon>
        <taxon>Pseudomonadota</taxon>
        <taxon>Alphaproteobacteria</taxon>
        <taxon>Hyphomonadales</taxon>
        <taxon>Hyphomonadaceae</taxon>
        <taxon>Hyphomonas</taxon>
    </lineage>
</organism>
<evidence type="ECO:0000256" key="3">
    <source>
        <dbReference type="ARBA" id="ARBA00022692"/>
    </source>
</evidence>
<evidence type="ECO:0000256" key="4">
    <source>
        <dbReference type="ARBA" id="ARBA00022989"/>
    </source>
</evidence>
<dbReference type="RefSeq" id="WP_011648488.1">
    <property type="nucleotide sequence ID" value="NZ_ARYI01000006.1"/>
</dbReference>
<dbReference type="InterPro" id="IPR000620">
    <property type="entry name" value="EamA_dom"/>
</dbReference>
<name>A0A059FVQ6_9PROT</name>
<evidence type="ECO:0000256" key="1">
    <source>
        <dbReference type="ARBA" id="ARBA00004141"/>
    </source>
</evidence>
<dbReference type="PANTHER" id="PTHR32322:SF2">
    <property type="entry name" value="EAMA DOMAIN-CONTAINING PROTEIN"/>
    <property type="match status" value="1"/>
</dbReference>
<feature type="transmembrane region" description="Helical" evidence="6">
    <location>
        <begin position="61"/>
        <end position="82"/>
    </location>
</feature>
<evidence type="ECO:0000256" key="6">
    <source>
        <dbReference type="SAM" id="Phobius"/>
    </source>
</evidence>
<keyword evidence="9" id="KW-1185">Reference proteome</keyword>
<comment type="similarity">
    <text evidence="2">Belongs to the EamA transporter family.</text>
</comment>
<feature type="transmembrane region" description="Helical" evidence="6">
    <location>
        <begin position="239"/>
        <end position="260"/>
    </location>
</feature>
<dbReference type="InterPro" id="IPR037185">
    <property type="entry name" value="EmrE-like"/>
</dbReference>
<keyword evidence="3 6" id="KW-0812">Transmembrane</keyword>
<feature type="domain" description="EamA" evidence="7">
    <location>
        <begin position="7"/>
        <end position="132"/>
    </location>
</feature>
<dbReference type="InterPro" id="IPR050638">
    <property type="entry name" value="AA-Vitamin_Transporters"/>
</dbReference>
<protein>
    <recommendedName>
        <fullName evidence="7">EamA domain-containing protein</fullName>
    </recommendedName>
</protein>
<dbReference type="PATRIC" id="fig|1280951.3.peg.1664"/>
<dbReference type="SUPFAM" id="SSF103481">
    <property type="entry name" value="Multidrug resistance efflux transporter EmrE"/>
    <property type="match status" value="2"/>
</dbReference>
<evidence type="ECO:0000259" key="7">
    <source>
        <dbReference type="Pfam" id="PF00892"/>
    </source>
</evidence>
<proteinExistence type="inferred from homology"/>
<accession>A0A059FVQ6</accession>
<feature type="transmembrane region" description="Helical" evidence="6">
    <location>
        <begin position="211"/>
        <end position="233"/>
    </location>
</feature>
<feature type="transmembrane region" description="Helical" evidence="6">
    <location>
        <begin position="6"/>
        <end position="25"/>
    </location>
</feature>
<keyword evidence="4 6" id="KW-1133">Transmembrane helix</keyword>
<dbReference type="OrthoDB" id="9783707at2"/>
<evidence type="ECO:0000256" key="2">
    <source>
        <dbReference type="ARBA" id="ARBA00007362"/>
    </source>
</evidence>
<feature type="domain" description="EamA" evidence="7">
    <location>
        <begin position="149"/>
        <end position="282"/>
    </location>
</feature>
<sequence>MSPTLLPIILCLLSALTVAITNVMVKRGGDVLTARAIVAIVMGLSVLPLLPFAPLPPPETWPLIAVSVVVHWFYQFSAIRALHRGALSLVFPVMRGLGPLATAVLAVFWLNESLSPLQIAGLIAASLSILVFALPTGLTEAARRLDRAALFWALMTAIGVGLYAVADTRAVRAMENPLTFVVWLFLFDWVGVTLVLLWQRKGRVAACLRKELRAGVIGGLAGALSYGMAIYAYSMTDAAMVTALRETSVVFAAGFGAWLLKEGFGRRRVVAAATLAAGLVLMQAAG</sequence>
<feature type="transmembrane region" description="Helical" evidence="6">
    <location>
        <begin position="178"/>
        <end position="199"/>
    </location>
</feature>
<evidence type="ECO:0000256" key="5">
    <source>
        <dbReference type="ARBA" id="ARBA00023136"/>
    </source>
</evidence>
<reference evidence="8 9" key="1">
    <citation type="submission" date="2013-04" db="EMBL/GenBank/DDBJ databases">
        <title>Hyphomonas hirschiana VP5 Genome Sequencing.</title>
        <authorList>
            <person name="Lai Q."/>
            <person name="Shao Z."/>
        </authorList>
    </citation>
    <scope>NUCLEOTIDE SEQUENCE [LARGE SCALE GENOMIC DNA]</scope>
    <source>
        <strain evidence="8 9">VP5</strain>
    </source>
</reference>